<keyword evidence="9" id="KW-1185">Reference proteome</keyword>
<name>A0AAX6MDB5_9PEZI</name>
<dbReference type="InterPro" id="IPR036188">
    <property type="entry name" value="FAD/NAD-bd_sf"/>
</dbReference>
<evidence type="ECO:0000313" key="9">
    <source>
        <dbReference type="Proteomes" id="UP001369815"/>
    </source>
</evidence>
<dbReference type="EMBL" id="JBANMG010000008">
    <property type="protein sequence ID" value="KAK6950181.1"/>
    <property type="molecule type" value="Genomic_DNA"/>
</dbReference>
<dbReference type="GO" id="GO:0008688">
    <property type="term" value="F:3-(3-hydroxyphenyl)propionate hydroxylase activity"/>
    <property type="evidence" value="ECO:0007669"/>
    <property type="project" value="TreeGrafter"/>
</dbReference>
<keyword evidence="2" id="KW-0285">Flavoprotein</keyword>
<sequence length="485" mass="53099">MAPHASSDISHETPPTNGANTNASAYSDSNGTDVVPVIIVGAGPVGLLLALRLALNQIRTIVLEKESSLSQLPRAIGYYGPVHDVFQEIGLYDQISTEGMASGGYAWRKLPTDVVDENGKAVGKELGAIIGKNVMSKPGPDGKFKPGHYSIQLAQCRLAEIFLENAKKTGFVKVLWEHEVTGLSQDENQVSVTVATAGEGNKVIKGQYLAACDGGRSTVRKLLGIRLSGHSWPERFLATDVLRVAPVVPELSVHFTVDETFWGVATPLEHVEAGKEGLWRYSLAVPAKPNDDPNSAPLTDEQVLEPEYVDSLLLRQIDGPRPSTHVVVRKSLYKMHQLLVSTMHRGRCFLAGDSAHINNPIGGLGLCTGLLDADALAQTLQIAFSASSSDPNLEDLFNRYSTERRWVFQNVIHPFSSANKIRLHGAKPDDVAREDWYFRALARGDPKELENIHRPLYAQWRTDMRKFWPVERAGKGVKVTNGFTA</sequence>
<comment type="caution">
    <text evidence="8">The sequence shown here is derived from an EMBL/GenBank/DDBJ whole genome shotgun (WGS) entry which is preliminary data.</text>
</comment>
<dbReference type="PANTHER" id="PTHR43476:SF4">
    <property type="entry name" value="BLR0106 PROTEIN"/>
    <property type="match status" value="1"/>
</dbReference>
<evidence type="ECO:0000256" key="2">
    <source>
        <dbReference type="ARBA" id="ARBA00022630"/>
    </source>
</evidence>
<dbReference type="GO" id="GO:0071949">
    <property type="term" value="F:FAD binding"/>
    <property type="evidence" value="ECO:0007669"/>
    <property type="project" value="InterPro"/>
</dbReference>
<reference evidence="8 9" key="1">
    <citation type="journal article" date="2024" name="Front Chem Biol">
        <title>Unveiling the potential of Daldinia eschscholtzii MFLUCC 19-0629 through bioactivity and bioinformatics studies for enhanced sustainable agriculture production.</title>
        <authorList>
            <person name="Brooks S."/>
            <person name="Weaver J.A."/>
            <person name="Klomchit A."/>
            <person name="Alharthi S.A."/>
            <person name="Onlamun T."/>
            <person name="Nurani R."/>
            <person name="Vong T.K."/>
            <person name="Alberti F."/>
            <person name="Greco C."/>
        </authorList>
    </citation>
    <scope>NUCLEOTIDE SEQUENCE [LARGE SCALE GENOMIC DNA]</scope>
    <source>
        <strain evidence="8">MFLUCC 19-0629</strain>
    </source>
</reference>
<dbReference type="InterPro" id="IPR050631">
    <property type="entry name" value="PheA/TfdB_FAD_monoxygenase"/>
</dbReference>
<evidence type="ECO:0000313" key="8">
    <source>
        <dbReference type="EMBL" id="KAK6950181.1"/>
    </source>
</evidence>
<comment type="pathway">
    <text evidence="1">Secondary metabolite biosynthesis.</text>
</comment>
<accession>A0AAX6MDB5</accession>
<evidence type="ECO:0000259" key="7">
    <source>
        <dbReference type="Pfam" id="PF01494"/>
    </source>
</evidence>
<evidence type="ECO:0000256" key="3">
    <source>
        <dbReference type="ARBA" id="ARBA00022827"/>
    </source>
</evidence>
<evidence type="ECO:0000256" key="5">
    <source>
        <dbReference type="ARBA" id="ARBA00023027"/>
    </source>
</evidence>
<dbReference type="AlphaFoldDB" id="A0AAX6MDB5"/>
<dbReference type="InterPro" id="IPR002938">
    <property type="entry name" value="FAD-bd"/>
</dbReference>
<dbReference type="Pfam" id="PF01494">
    <property type="entry name" value="FAD_binding_3"/>
    <property type="match status" value="1"/>
</dbReference>
<evidence type="ECO:0000256" key="1">
    <source>
        <dbReference type="ARBA" id="ARBA00005179"/>
    </source>
</evidence>
<proteinExistence type="predicted"/>
<keyword evidence="5" id="KW-0520">NAD</keyword>
<dbReference type="Proteomes" id="UP001369815">
    <property type="component" value="Unassembled WGS sequence"/>
</dbReference>
<protein>
    <recommendedName>
        <fullName evidence="7">FAD-binding domain-containing protein</fullName>
    </recommendedName>
</protein>
<evidence type="ECO:0000256" key="6">
    <source>
        <dbReference type="SAM" id="MobiDB-lite"/>
    </source>
</evidence>
<evidence type="ECO:0000256" key="4">
    <source>
        <dbReference type="ARBA" id="ARBA00023002"/>
    </source>
</evidence>
<gene>
    <name evidence="8" type="ORF">Daesc_008507</name>
</gene>
<dbReference type="PANTHER" id="PTHR43476">
    <property type="entry name" value="3-(3-HYDROXY-PHENYL)PROPIONATE/3-HYDROXYCINNAMIC ACID HYDROXYLASE"/>
    <property type="match status" value="1"/>
</dbReference>
<feature type="region of interest" description="Disordered" evidence="6">
    <location>
        <begin position="1"/>
        <end position="25"/>
    </location>
</feature>
<dbReference type="Gene3D" id="3.30.70.2450">
    <property type="match status" value="1"/>
</dbReference>
<dbReference type="SUPFAM" id="SSF51905">
    <property type="entry name" value="FAD/NAD(P)-binding domain"/>
    <property type="match status" value="1"/>
</dbReference>
<feature type="compositionally biased region" description="Polar residues" evidence="6">
    <location>
        <begin position="13"/>
        <end position="25"/>
    </location>
</feature>
<keyword evidence="3" id="KW-0274">FAD</keyword>
<dbReference type="Gene3D" id="3.50.50.60">
    <property type="entry name" value="FAD/NAD(P)-binding domain"/>
    <property type="match status" value="1"/>
</dbReference>
<keyword evidence="4" id="KW-0560">Oxidoreductase</keyword>
<dbReference type="GO" id="GO:0019622">
    <property type="term" value="P:3-(3-hydroxy)phenylpropionate catabolic process"/>
    <property type="evidence" value="ECO:0007669"/>
    <property type="project" value="TreeGrafter"/>
</dbReference>
<dbReference type="PRINTS" id="PR00420">
    <property type="entry name" value="RNGMNOXGNASE"/>
</dbReference>
<feature type="domain" description="FAD-binding" evidence="7">
    <location>
        <begin position="35"/>
        <end position="412"/>
    </location>
</feature>
<organism evidence="8 9">
    <name type="scientific">Daldinia eschscholtzii</name>
    <dbReference type="NCBI Taxonomy" id="292717"/>
    <lineage>
        <taxon>Eukaryota</taxon>
        <taxon>Fungi</taxon>
        <taxon>Dikarya</taxon>
        <taxon>Ascomycota</taxon>
        <taxon>Pezizomycotina</taxon>
        <taxon>Sordariomycetes</taxon>
        <taxon>Xylariomycetidae</taxon>
        <taxon>Xylariales</taxon>
        <taxon>Hypoxylaceae</taxon>
        <taxon>Daldinia</taxon>
    </lineage>
</organism>